<evidence type="ECO:0000313" key="14">
    <source>
        <dbReference type="Proteomes" id="UP001378960"/>
    </source>
</evidence>
<feature type="compositionally biased region" description="Polar residues" evidence="11">
    <location>
        <begin position="1"/>
        <end position="12"/>
    </location>
</feature>
<evidence type="ECO:0000256" key="8">
    <source>
        <dbReference type="ARBA" id="ARBA00023136"/>
    </source>
</evidence>
<evidence type="ECO:0000256" key="7">
    <source>
        <dbReference type="ARBA" id="ARBA00023128"/>
    </source>
</evidence>
<keyword evidence="3 10" id="KW-0813">Transport</keyword>
<dbReference type="GO" id="GO:0022857">
    <property type="term" value="F:transmembrane transporter activity"/>
    <property type="evidence" value="ECO:0007669"/>
    <property type="project" value="TreeGrafter"/>
</dbReference>
<evidence type="ECO:0000256" key="12">
    <source>
        <dbReference type="SAM" id="Phobius"/>
    </source>
</evidence>
<evidence type="ECO:0000313" key="13">
    <source>
        <dbReference type="EMBL" id="GMM46305.1"/>
    </source>
</evidence>
<dbReference type="InterPro" id="IPR050567">
    <property type="entry name" value="Mitochondrial_Carrier"/>
</dbReference>
<evidence type="ECO:0000256" key="4">
    <source>
        <dbReference type="ARBA" id="ARBA00022692"/>
    </source>
</evidence>
<organism evidence="13 14">
    <name type="scientific">Pichia kluyveri</name>
    <name type="common">Yeast</name>
    <dbReference type="NCBI Taxonomy" id="36015"/>
    <lineage>
        <taxon>Eukaryota</taxon>
        <taxon>Fungi</taxon>
        <taxon>Dikarya</taxon>
        <taxon>Ascomycota</taxon>
        <taxon>Saccharomycotina</taxon>
        <taxon>Pichiomycetes</taxon>
        <taxon>Pichiales</taxon>
        <taxon>Pichiaceae</taxon>
        <taxon>Pichia</taxon>
    </lineage>
</organism>
<dbReference type="InterPro" id="IPR018108">
    <property type="entry name" value="MCP_transmembrane"/>
</dbReference>
<sequence length="408" mass="45625">MFGSADNSQTNAEPIPNLNGSGNGLSNRSTQVVSASSASIRALLLQLTSIYIRTPAKLFRPARFDYLTVPRMIFANELAGKPYHIFTHSSPAILYQSVRRLGWQFIPNQVLPPLIANSAIGVILYSTYLTLLQHFTTDRGWTWSYTGVKGKGTEHWYSWMLTFYDSFRAGFIAGAVSSIAASPIDALYSRSSYAELVDSNVKDQGLYKYAWGKLKSIGIVGIFAGFWLNLVKESFGFGSYFAVFEVVKSKGYSSTKGVIDWFDRVRGSEIDPNDVNNRKSAKALQLTFVLFAGASAASALIGIQYPLSKIQKIHLARLEALDIFNETNKIKTSKWFKLYYNSYKQTFDILCARKLKSGMTWPSFLYKGFTRYTLTSIPATSIGLLVFEITRQKLTIELQEDLKGTLEA</sequence>
<dbReference type="PANTHER" id="PTHR45624:SF26">
    <property type="entry name" value="CARRIER PROTEIN, PUTATIVE (AFU_ORTHOLOGUE AFUA_1G07710)-RELATED"/>
    <property type="match status" value="1"/>
</dbReference>
<comment type="caution">
    <text evidence="13">The sequence shown here is derived from an EMBL/GenBank/DDBJ whole genome shotgun (WGS) entry which is preliminary data.</text>
</comment>
<dbReference type="Proteomes" id="UP001378960">
    <property type="component" value="Unassembled WGS sequence"/>
</dbReference>
<accession>A0AAV5R4Q8</accession>
<name>A0AAV5R4Q8_PICKL</name>
<feature type="transmembrane region" description="Helical" evidence="12">
    <location>
        <begin position="209"/>
        <end position="228"/>
    </location>
</feature>
<keyword evidence="5" id="KW-0677">Repeat</keyword>
<keyword evidence="14" id="KW-1185">Reference proteome</keyword>
<comment type="similarity">
    <text evidence="2 10">Belongs to the mitochondrial carrier (TC 2.A.29) family.</text>
</comment>
<evidence type="ECO:0000256" key="9">
    <source>
        <dbReference type="PROSITE-ProRule" id="PRU00282"/>
    </source>
</evidence>
<feature type="region of interest" description="Disordered" evidence="11">
    <location>
        <begin position="1"/>
        <end position="23"/>
    </location>
</feature>
<dbReference type="PANTHER" id="PTHR45624">
    <property type="entry name" value="MITOCHONDRIAL BASIC AMINO ACIDS TRANSPORTER-RELATED"/>
    <property type="match status" value="1"/>
</dbReference>
<evidence type="ECO:0000256" key="1">
    <source>
        <dbReference type="ARBA" id="ARBA00004225"/>
    </source>
</evidence>
<keyword evidence="4 9" id="KW-0812">Transmembrane</keyword>
<feature type="transmembrane region" description="Helical" evidence="12">
    <location>
        <begin position="167"/>
        <end position="188"/>
    </location>
</feature>
<dbReference type="SUPFAM" id="SSF103506">
    <property type="entry name" value="Mitochondrial carrier"/>
    <property type="match status" value="1"/>
</dbReference>
<dbReference type="Pfam" id="PF00153">
    <property type="entry name" value="Mito_carr"/>
    <property type="match status" value="1"/>
</dbReference>
<proteinExistence type="inferred from homology"/>
<evidence type="ECO:0000256" key="6">
    <source>
        <dbReference type="ARBA" id="ARBA00022989"/>
    </source>
</evidence>
<dbReference type="Gene3D" id="1.50.40.10">
    <property type="entry name" value="Mitochondrial carrier domain"/>
    <property type="match status" value="1"/>
</dbReference>
<evidence type="ECO:0000256" key="2">
    <source>
        <dbReference type="ARBA" id="ARBA00006375"/>
    </source>
</evidence>
<comment type="subcellular location">
    <subcellularLocation>
        <location evidence="1">Mitochondrion membrane</location>
        <topology evidence="1">Multi-pass membrane protein</topology>
    </subcellularLocation>
</comment>
<keyword evidence="8 9" id="KW-0472">Membrane</keyword>
<gene>
    <name evidence="13" type="ORF">DAPK24_028800</name>
</gene>
<keyword evidence="6 12" id="KW-1133">Transmembrane helix</keyword>
<feature type="transmembrane region" description="Helical" evidence="12">
    <location>
        <begin position="110"/>
        <end position="131"/>
    </location>
</feature>
<evidence type="ECO:0008006" key="15">
    <source>
        <dbReference type="Google" id="ProtNLM"/>
    </source>
</evidence>
<reference evidence="13 14" key="1">
    <citation type="journal article" date="2023" name="Elife">
        <title>Identification of key yeast species and microbe-microbe interactions impacting larval growth of Drosophila in the wild.</title>
        <authorList>
            <person name="Mure A."/>
            <person name="Sugiura Y."/>
            <person name="Maeda R."/>
            <person name="Honda K."/>
            <person name="Sakurai N."/>
            <person name="Takahashi Y."/>
            <person name="Watada M."/>
            <person name="Katoh T."/>
            <person name="Gotoh A."/>
            <person name="Gotoh Y."/>
            <person name="Taniguchi I."/>
            <person name="Nakamura K."/>
            <person name="Hayashi T."/>
            <person name="Katayama T."/>
            <person name="Uemura T."/>
            <person name="Hattori Y."/>
        </authorList>
    </citation>
    <scope>NUCLEOTIDE SEQUENCE [LARGE SCALE GENOMIC DNA]</scope>
    <source>
        <strain evidence="13 14">PK-24</strain>
    </source>
</reference>
<dbReference type="AlphaFoldDB" id="A0AAV5R4Q8"/>
<evidence type="ECO:0000256" key="10">
    <source>
        <dbReference type="RuleBase" id="RU000488"/>
    </source>
</evidence>
<keyword evidence="7" id="KW-0496">Mitochondrion</keyword>
<dbReference type="EMBL" id="BTGB01000003">
    <property type="protein sequence ID" value="GMM46305.1"/>
    <property type="molecule type" value="Genomic_DNA"/>
</dbReference>
<dbReference type="PROSITE" id="PS50920">
    <property type="entry name" value="SOLCAR"/>
    <property type="match status" value="1"/>
</dbReference>
<feature type="transmembrane region" description="Helical" evidence="12">
    <location>
        <begin position="283"/>
        <end position="307"/>
    </location>
</feature>
<evidence type="ECO:0000256" key="5">
    <source>
        <dbReference type="ARBA" id="ARBA00022737"/>
    </source>
</evidence>
<feature type="repeat" description="Solcar" evidence="9">
    <location>
        <begin position="161"/>
        <end position="250"/>
    </location>
</feature>
<dbReference type="InterPro" id="IPR023395">
    <property type="entry name" value="MCP_dom_sf"/>
</dbReference>
<evidence type="ECO:0000256" key="11">
    <source>
        <dbReference type="SAM" id="MobiDB-lite"/>
    </source>
</evidence>
<evidence type="ECO:0000256" key="3">
    <source>
        <dbReference type="ARBA" id="ARBA00022448"/>
    </source>
</evidence>
<dbReference type="GO" id="GO:0031966">
    <property type="term" value="C:mitochondrial membrane"/>
    <property type="evidence" value="ECO:0007669"/>
    <property type="project" value="UniProtKB-SubCell"/>
</dbReference>
<protein>
    <recommendedName>
        <fullName evidence="15">Mitochondrial carrier protein</fullName>
    </recommendedName>
</protein>